<dbReference type="SUPFAM" id="SSF50037">
    <property type="entry name" value="C-terminal domain of transcriptional repressors"/>
    <property type="match status" value="1"/>
</dbReference>
<gene>
    <name evidence="3" type="ORF">F7Q92_19375</name>
</gene>
<keyword evidence="1" id="KW-0408">Iron</keyword>
<sequence>MLLSQLPTGARALVDRLEAASPVIDDGTLLRLAELGFLPGEPVQIVQRGPGGREPLAVMVGDTLFALRLVEAGCVAVTPAAA</sequence>
<dbReference type="Gene3D" id="2.30.30.90">
    <property type="match status" value="1"/>
</dbReference>
<dbReference type="RefSeq" id="WP_151125722.1">
    <property type="nucleotide sequence ID" value="NZ_CP088081.1"/>
</dbReference>
<evidence type="ECO:0000259" key="2">
    <source>
        <dbReference type="SMART" id="SM00899"/>
    </source>
</evidence>
<organism evidence="3 4">
    <name type="scientific">Ideonella dechloratans</name>
    <dbReference type="NCBI Taxonomy" id="36863"/>
    <lineage>
        <taxon>Bacteria</taxon>
        <taxon>Pseudomonadati</taxon>
        <taxon>Pseudomonadota</taxon>
        <taxon>Betaproteobacteria</taxon>
        <taxon>Burkholderiales</taxon>
        <taxon>Sphaerotilaceae</taxon>
        <taxon>Ideonella</taxon>
    </lineage>
</organism>
<proteinExistence type="predicted"/>
<reference evidence="3 4" key="1">
    <citation type="submission" date="2019-09" db="EMBL/GenBank/DDBJ databases">
        <title>Draft genome sequences of 48 bacterial type strains from the CCUG.</title>
        <authorList>
            <person name="Tunovic T."/>
            <person name="Pineiro-Iglesias B."/>
            <person name="Unosson C."/>
            <person name="Inganas E."/>
            <person name="Ohlen M."/>
            <person name="Cardew S."/>
            <person name="Jensie-Markopoulos S."/>
            <person name="Salva-Serra F."/>
            <person name="Jaen-Luchoro D."/>
            <person name="Karlsson R."/>
            <person name="Svensson-Stadler L."/>
            <person name="Chun J."/>
            <person name="Moore E."/>
        </authorList>
    </citation>
    <scope>NUCLEOTIDE SEQUENCE [LARGE SCALE GENOMIC DNA]</scope>
    <source>
        <strain evidence="3 4">CCUG 30977</strain>
    </source>
</reference>
<dbReference type="InterPro" id="IPR008988">
    <property type="entry name" value="Transcriptional_repressor_C"/>
</dbReference>
<dbReference type="EMBL" id="VZPB01000072">
    <property type="protein sequence ID" value="KAB0574644.1"/>
    <property type="molecule type" value="Genomic_DNA"/>
</dbReference>
<protein>
    <submittedName>
        <fullName evidence="3">Ferrous iron transport protein A</fullName>
    </submittedName>
</protein>
<evidence type="ECO:0000256" key="1">
    <source>
        <dbReference type="ARBA" id="ARBA00023004"/>
    </source>
</evidence>
<name>A0A643F6T7_IDEDE</name>
<comment type="caution">
    <text evidence="3">The sequence shown here is derived from an EMBL/GenBank/DDBJ whole genome shotgun (WGS) entry which is preliminary data.</text>
</comment>
<dbReference type="AlphaFoldDB" id="A0A643F6T7"/>
<evidence type="ECO:0000313" key="4">
    <source>
        <dbReference type="Proteomes" id="UP000430120"/>
    </source>
</evidence>
<keyword evidence="4" id="KW-1185">Reference proteome</keyword>
<dbReference type="Pfam" id="PF04023">
    <property type="entry name" value="FeoA"/>
    <property type="match status" value="1"/>
</dbReference>
<dbReference type="InterPro" id="IPR007167">
    <property type="entry name" value="Fe-transptr_FeoA-like"/>
</dbReference>
<feature type="domain" description="Ferrous iron transporter FeoA-like" evidence="2">
    <location>
        <begin position="1"/>
        <end position="79"/>
    </location>
</feature>
<dbReference type="Proteomes" id="UP000430120">
    <property type="component" value="Unassembled WGS sequence"/>
</dbReference>
<dbReference type="InterPro" id="IPR038157">
    <property type="entry name" value="FeoA_core_dom"/>
</dbReference>
<accession>A0A643F6T7</accession>
<dbReference type="SMART" id="SM00899">
    <property type="entry name" value="FeoA"/>
    <property type="match status" value="1"/>
</dbReference>
<dbReference type="OrthoDB" id="559009at2"/>
<dbReference type="GO" id="GO:0046914">
    <property type="term" value="F:transition metal ion binding"/>
    <property type="evidence" value="ECO:0007669"/>
    <property type="project" value="InterPro"/>
</dbReference>
<evidence type="ECO:0000313" key="3">
    <source>
        <dbReference type="EMBL" id="KAB0574644.1"/>
    </source>
</evidence>